<dbReference type="EMBL" id="WNVC01001460">
    <property type="protein sequence ID" value="MDZ5001485.1"/>
    <property type="molecule type" value="Genomic_DNA"/>
</dbReference>
<name>A0AAW9IG86_CLOPF</name>
<dbReference type="SUPFAM" id="SSF51569">
    <property type="entry name" value="Aldolase"/>
    <property type="match status" value="1"/>
</dbReference>
<dbReference type="InterPro" id="IPR013785">
    <property type="entry name" value="Aldolase_TIM"/>
</dbReference>
<dbReference type="Proteomes" id="UP001291306">
    <property type="component" value="Unassembled WGS sequence"/>
</dbReference>
<dbReference type="InterPro" id="IPR013132">
    <property type="entry name" value="PseI/NeuA/B-like_N"/>
</dbReference>
<dbReference type="Gene3D" id="3.20.20.70">
    <property type="entry name" value="Aldolase class I"/>
    <property type="match status" value="1"/>
</dbReference>
<reference evidence="2" key="1">
    <citation type="submission" date="2019-11" db="EMBL/GenBank/DDBJ databases">
        <title>Characterization of Clostridium perfringens isolates from swine manure treated agricultural soils.</title>
        <authorList>
            <person name="Wushke S.T."/>
        </authorList>
    </citation>
    <scope>NUCLEOTIDE SEQUENCE</scope>
    <source>
        <strain evidence="2">X26</strain>
    </source>
</reference>
<feature type="domain" description="PseI/NeuA/B-like" evidence="1">
    <location>
        <begin position="1"/>
        <end position="130"/>
    </location>
</feature>
<accession>A0AAW9IG86</accession>
<feature type="non-terminal residue" evidence="2">
    <location>
        <position position="1"/>
    </location>
</feature>
<organism evidence="2 3">
    <name type="scientific">Clostridium perfringens</name>
    <dbReference type="NCBI Taxonomy" id="1502"/>
    <lineage>
        <taxon>Bacteria</taxon>
        <taxon>Bacillati</taxon>
        <taxon>Bacillota</taxon>
        <taxon>Clostridia</taxon>
        <taxon>Eubacteriales</taxon>
        <taxon>Clostridiaceae</taxon>
        <taxon>Clostridium</taxon>
    </lineage>
</organism>
<dbReference type="GO" id="GO:0016051">
    <property type="term" value="P:carbohydrate biosynthetic process"/>
    <property type="evidence" value="ECO:0007669"/>
    <property type="project" value="InterPro"/>
</dbReference>
<evidence type="ECO:0000259" key="1">
    <source>
        <dbReference type="Pfam" id="PF03102"/>
    </source>
</evidence>
<feature type="non-terminal residue" evidence="2">
    <location>
        <position position="131"/>
    </location>
</feature>
<dbReference type="PANTHER" id="PTHR42966">
    <property type="entry name" value="N-ACETYLNEURAMINATE SYNTHASE"/>
    <property type="match status" value="1"/>
</dbReference>
<gene>
    <name evidence="2" type="ORF">GNF79_21015</name>
</gene>
<comment type="caution">
    <text evidence="2">The sequence shown here is derived from an EMBL/GenBank/DDBJ whole genome shotgun (WGS) entry which is preliminary data.</text>
</comment>
<dbReference type="Pfam" id="PF03102">
    <property type="entry name" value="NeuB"/>
    <property type="match status" value="1"/>
</dbReference>
<dbReference type="AlphaFoldDB" id="A0AAW9IG86"/>
<proteinExistence type="predicted"/>
<sequence>VEAGVDAIKFQTFKSENLVTTSAKQANYQIENLKEETSQIEMLKKLELSVEDHKELISYCKDKGVMFLSSPFDLDSIDLLSSFNMNIFKIPSSEIENVPYLRKVARVAKKIILSTGMSTLSNIEFALNLLY</sequence>
<dbReference type="PANTHER" id="PTHR42966:SF1">
    <property type="entry name" value="SIALIC ACID SYNTHASE"/>
    <property type="match status" value="1"/>
</dbReference>
<evidence type="ECO:0000313" key="2">
    <source>
        <dbReference type="EMBL" id="MDZ5001485.1"/>
    </source>
</evidence>
<evidence type="ECO:0000313" key="3">
    <source>
        <dbReference type="Proteomes" id="UP001291306"/>
    </source>
</evidence>
<protein>
    <submittedName>
        <fullName evidence="2">N-acetylneuraminate synthase</fullName>
    </submittedName>
</protein>
<dbReference type="GO" id="GO:0047444">
    <property type="term" value="F:N-acylneuraminate-9-phosphate synthase activity"/>
    <property type="evidence" value="ECO:0007669"/>
    <property type="project" value="TreeGrafter"/>
</dbReference>
<dbReference type="RefSeq" id="WP_322459539.1">
    <property type="nucleotide sequence ID" value="NZ_WNVC01001460.1"/>
</dbReference>
<dbReference type="InterPro" id="IPR051690">
    <property type="entry name" value="PseI-like"/>
</dbReference>